<dbReference type="InterPro" id="IPR016181">
    <property type="entry name" value="Acyl_CoA_acyltransferase"/>
</dbReference>
<dbReference type="AlphaFoldDB" id="A0A1L3ZQQ7"/>
<reference evidence="5" key="1">
    <citation type="submission" date="2016-11" db="EMBL/GenBank/DDBJ databases">
        <title>Complete Genome Sequence of alachlor-degrading Sphingomonas sp. strain JJ-A5.</title>
        <authorList>
            <person name="Lee H."/>
            <person name="Ka J.-O."/>
        </authorList>
    </citation>
    <scope>NUCLEOTIDE SEQUENCE [LARGE SCALE GENOMIC DNA]</scope>
    <source>
        <strain evidence="5">JJ-A5</strain>
    </source>
</reference>
<dbReference type="RefSeq" id="WP_072595526.1">
    <property type="nucleotide sequence ID" value="NZ_CP018221.1"/>
</dbReference>
<sequence>MNIRQAVESDRPAIEAVLDAAFGTDRHQRTAYRVREGMAPIASLSRVAEENGRIIASLQCWPVELRTPDQATPLVMLGPVAVLPELQRSGVGKALMQATLKAADDQGVEAIMLIGDAEYYGMFGFDASHARQWDLPGPFERHRLLVRVPAGVKLPAAGAVGPRRGA</sequence>
<keyword evidence="1" id="KW-0808">Transferase</keyword>
<dbReference type="PANTHER" id="PTHR43877">
    <property type="entry name" value="AMINOALKYLPHOSPHONATE N-ACETYLTRANSFERASE-RELATED-RELATED"/>
    <property type="match status" value="1"/>
</dbReference>
<dbReference type="Gene3D" id="3.40.630.30">
    <property type="match status" value="1"/>
</dbReference>
<keyword evidence="2" id="KW-0012">Acyltransferase</keyword>
<dbReference type="SUPFAM" id="SSF55729">
    <property type="entry name" value="Acyl-CoA N-acyltransferases (Nat)"/>
    <property type="match status" value="1"/>
</dbReference>
<name>A0A1L3ZQQ7_9SPHN</name>
<proteinExistence type="predicted"/>
<evidence type="ECO:0000256" key="2">
    <source>
        <dbReference type="ARBA" id="ARBA00023315"/>
    </source>
</evidence>
<dbReference type="CDD" id="cd04301">
    <property type="entry name" value="NAT_SF"/>
    <property type="match status" value="1"/>
</dbReference>
<feature type="domain" description="N-acetyltransferase" evidence="3">
    <location>
        <begin position="1"/>
        <end position="146"/>
    </location>
</feature>
<organism evidence="4 5">
    <name type="scientific">Tardibacter chloracetimidivorans</name>
    <dbReference type="NCBI Taxonomy" id="1921510"/>
    <lineage>
        <taxon>Bacteria</taxon>
        <taxon>Pseudomonadati</taxon>
        <taxon>Pseudomonadota</taxon>
        <taxon>Alphaproteobacteria</taxon>
        <taxon>Sphingomonadales</taxon>
        <taxon>Sphingomonadaceae</taxon>
        <taxon>Tardibacter</taxon>
    </lineage>
</organism>
<evidence type="ECO:0000313" key="4">
    <source>
        <dbReference type="EMBL" id="API57950.1"/>
    </source>
</evidence>
<accession>A0A1L3ZQQ7</accession>
<dbReference type="Pfam" id="PF13527">
    <property type="entry name" value="Acetyltransf_9"/>
    <property type="match status" value="1"/>
</dbReference>
<dbReference type="PROSITE" id="PS51186">
    <property type="entry name" value="GNAT"/>
    <property type="match status" value="1"/>
</dbReference>
<dbReference type="InterPro" id="IPR000182">
    <property type="entry name" value="GNAT_dom"/>
</dbReference>
<evidence type="ECO:0000259" key="3">
    <source>
        <dbReference type="PROSITE" id="PS51186"/>
    </source>
</evidence>
<evidence type="ECO:0000256" key="1">
    <source>
        <dbReference type="ARBA" id="ARBA00022679"/>
    </source>
</evidence>
<dbReference type="InterPro" id="IPR050832">
    <property type="entry name" value="Bact_Acetyltransf"/>
</dbReference>
<dbReference type="EMBL" id="CP018221">
    <property type="protein sequence ID" value="API57950.1"/>
    <property type="molecule type" value="Genomic_DNA"/>
</dbReference>
<dbReference type="KEGG" id="sphj:BSL82_00395"/>
<dbReference type="PANTHER" id="PTHR43877:SF1">
    <property type="entry name" value="ACETYLTRANSFERASE"/>
    <property type="match status" value="1"/>
</dbReference>
<keyword evidence="5" id="KW-1185">Reference proteome</keyword>
<gene>
    <name evidence="4" type="ORF">BSL82_00395</name>
</gene>
<dbReference type="GO" id="GO:0016747">
    <property type="term" value="F:acyltransferase activity, transferring groups other than amino-acyl groups"/>
    <property type="evidence" value="ECO:0007669"/>
    <property type="project" value="InterPro"/>
</dbReference>
<dbReference type="Proteomes" id="UP000182063">
    <property type="component" value="Chromosome"/>
</dbReference>
<dbReference type="STRING" id="1921510.BSL82_00395"/>
<protein>
    <recommendedName>
        <fullName evidence="3">N-acetyltransferase domain-containing protein</fullName>
    </recommendedName>
</protein>
<dbReference type="OrthoDB" id="9815099at2"/>
<evidence type="ECO:0000313" key="5">
    <source>
        <dbReference type="Proteomes" id="UP000182063"/>
    </source>
</evidence>